<name>A0AAE1CP20_9GAST</name>
<proteinExistence type="predicted"/>
<gene>
    <name evidence="1" type="ORF">RRG08_037274</name>
</gene>
<dbReference type="Proteomes" id="UP001283361">
    <property type="component" value="Unassembled WGS sequence"/>
</dbReference>
<sequence>MTKETIKENSIDRLVLTLLYGEIKTVLHTCMRQLIHTFMILGQPRSIGLTAWPKAEGGSTLVCVQEIIHTVHCRVLAGQFKPHLFARLGFRTWATPRSKHQHT</sequence>
<evidence type="ECO:0000313" key="2">
    <source>
        <dbReference type="Proteomes" id="UP001283361"/>
    </source>
</evidence>
<comment type="caution">
    <text evidence="1">The sequence shown here is derived from an EMBL/GenBank/DDBJ whole genome shotgun (WGS) entry which is preliminary data.</text>
</comment>
<dbReference type="EMBL" id="JAWDGP010007367">
    <property type="protein sequence ID" value="KAK3723080.1"/>
    <property type="molecule type" value="Genomic_DNA"/>
</dbReference>
<dbReference type="AlphaFoldDB" id="A0AAE1CP20"/>
<evidence type="ECO:0000313" key="1">
    <source>
        <dbReference type="EMBL" id="KAK3723080.1"/>
    </source>
</evidence>
<accession>A0AAE1CP20</accession>
<keyword evidence="2" id="KW-1185">Reference proteome</keyword>
<organism evidence="1 2">
    <name type="scientific">Elysia crispata</name>
    <name type="common">lettuce slug</name>
    <dbReference type="NCBI Taxonomy" id="231223"/>
    <lineage>
        <taxon>Eukaryota</taxon>
        <taxon>Metazoa</taxon>
        <taxon>Spiralia</taxon>
        <taxon>Lophotrochozoa</taxon>
        <taxon>Mollusca</taxon>
        <taxon>Gastropoda</taxon>
        <taxon>Heterobranchia</taxon>
        <taxon>Euthyneura</taxon>
        <taxon>Panpulmonata</taxon>
        <taxon>Sacoglossa</taxon>
        <taxon>Placobranchoidea</taxon>
        <taxon>Plakobranchidae</taxon>
        <taxon>Elysia</taxon>
    </lineage>
</organism>
<reference evidence="1" key="1">
    <citation type="journal article" date="2023" name="G3 (Bethesda)">
        <title>A reference genome for the long-term kleptoplast-retaining sea slug Elysia crispata morphotype clarki.</title>
        <authorList>
            <person name="Eastman K.E."/>
            <person name="Pendleton A.L."/>
            <person name="Shaikh M.A."/>
            <person name="Suttiyut T."/>
            <person name="Ogas R."/>
            <person name="Tomko P."/>
            <person name="Gavelis G."/>
            <person name="Widhalm J.R."/>
            <person name="Wisecaver J.H."/>
        </authorList>
    </citation>
    <scope>NUCLEOTIDE SEQUENCE</scope>
    <source>
        <strain evidence="1">ECLA1</strain>
    </source>
</reference>
<protein>
    <submittedName>
        <fullName evidence="1">Uncharacterized protein</fullName>
    </submittedName>
</protein>